<name>A0A5B7J3X0_PORTR</name>
<feature type="compositionally biased region" description="Basic and acidic residues" evidence="1">
    <location>
        <begin position="77"/>
        <end position="94"/>
    </location>
</feature>
<dbReference type="AlphaFoldDB" id="A0A5B7J3X0"/>
<reference evidence="2 3" key="1">
    <citation type="submission" date="2019-05" db="EMBL/GenBank/DDBJ databases">
        <title>Another draft genome of Portunus trituberculatus and its Hox gene families provides insights of decapod evolution.</title>
        <authorList>
            <person name="Jeong J.-H."/>
            <person name="Song I."/>
            <person name="Kim S."/>
            <person name="Choi T."/>
            <person name="Kim D."/>
            <person name="Ryu S."/>
            <person name="Kim W."/>
        </authorList>
    </citation>
    <scope>NUCLEOTIDE SEQUENCE [LARGE SCALE GENOMIC DNA]</scope>
    <source>
        <tissue evidence="2">Muscle</tissue>
    </source>
</reference>
<dbReference type="EMBL" id="VSRR010087747">
    <property type="protein sequence ID" value="MPC91430.1"/>
    <property type="molecule type" value="Genomic_DNA"/>
</dbReference>
<feature type="compositionally biased region" description="Pro residues" evidence="1">
    <location>
        <begin position="18"/>
        <end position="27"/>
    </location>
</feature>
<protein>
    <submittedName>
        <fullName evidence="2">Uncharacterized protein</fullName>
    </submittedName>
</protein>
<sequence length="94" mass="9990">MSTVTSHLSHPPQYYLSLPPPPHPTSSPPSRISLLVSWWEENNDVTSGAITAWNNAGQPREQGQGGYKALSLGPEGGKGRREGGIGGNKEGRKA</sequence>
<evidence type="ECO:0000256" key="1">
    <source>
        <dbReference type="SAM" id="MobiDB-lite"/>
    </source>
</evidence>
<evidence type="ECO:0000313" key="2">
    <source>
        <dbReference type="EMBL" id="MPC91430.1"/>
    </source>
</evidence>
<gene>
    <name evidence="2" type="ORF">E2C01_086466</name>
</gene>
<organism evidence="2 3">
    <name type="scientific">Portunus trituberculatus</name>
    <name type="common">Swimming crab</name>
    <name type="synonym">Neptunus trituberculatus</name>
    <dbReference type="NCBI Taxonomy" id="210409"/>
    <lineage>
        <taxon>Eukaryota</taxon>
        <taxon>Metazoa</taxon>
        <taxon>Ecdysozoa</taxon>
        <taxon>Arthropoda</taxon>
        <taxon>Crustacea</taxon>
        <taxon>Multicrustacea</taxon>
        <taxon>Malacostraca</taxon>
        <taxon>Eumalacostraca</taxon>
        <taxon>Eucarida</taxon>
        <taxon>Decapoda</taxon>
        <taxon>Pleocyemata</taxon>
        <taxon>Brachyura</taxon>
        <taxon>Eubrachyura</taxon>
        <taxon>Portunoidea</taxon>
        <taxon>Portunidae</taxon>
        <taxon>Portuninae</taxon>
        <taxon>Portunus</taxon>
    </lineage>
</organism>
<keyword evidence="3" id="KW-1185">Reference proteome</keyword>
<dbReference type="Proteomes" id="UP000324222">
    <property type="component" value="Unassembled WGS sequence"/>
</dbReference>
<comment type="caution">
    <text evidence="2">The sequence shown here is derived from an EMBL/GenBank/DDBJ whole genome shotgun (WGS) entry which is preliminary data.</text>
</comment>
<evidence type="ECO:0000313" key="3">
    <source>
        <dbReference type="Proteomes" id="UP000324222"/>
    </source>
</evidence>
<feature type="region of interest" description="Disordered" evidence="1">
    <location>
        <begin position="1"/>
        <end position="29"/>
    </location>
</feature>
<accession>A0A5B7J3X0</accession>
<feature type="region of interest" description="Disordered" evidence="1">
    <location>
        <begin position="56"/>
        <end position="94"/>
    </location>
</feature>
<proteinExistence type="predicted"/>